<sequence length="151" mass="17163">MEARTLTITVQPDWQAALRSAGKAAQSETYQGETLNFESADVFLGRLTALRWSLLRQIMRLGDVSIRELARQIGRDVRRVHDDVVVLTELGLIERQPVGAYCVLLWIFMWICIFARRVNQDHTKLSIASCKYKKPKAPPETGGAFAHPVRR</sequence>
<dbReference type="InterPro" id="IPR036390">
    <property type="entry name" value="WH_DNA-bd_sf"/>
</dbReference>
<dbReference type="AlphaFoldDB" id="A0A5P9XUG1"/>
<proteinExistence type="predicted"/>
<gene>
    <name evidence="2" type="ORF">GCD22_03392</name>
</gene>
<evidence type="ECO:0000256" key="1">
    <source>
        <dbReference type="SAM" id="Phobius"/>
    </source>
</evidence>
<accession>A0A5P9XUG1</accession>
<dbReference type="GeneID" id="60697597"/>
<dbReference type="Pfam" id="PF25212">
    <property type="entry name" value="HVO_A0114"/>
    <property type="match status" value="1"/>
</dbReference>
<dbReference type="RefSeq" id="WP_226831517.1">
    <property type="nucleotide sequence ID" value="NZ_CP045571.1"/>
</dbReference>
<name>A0A5P9XUG1_ACITH</name>
<dbReference type="InterPro" id="IPR036388">
    <property type="entry name" value="WH-like_DNA-bd_sf"/>
</dbReference>
<protein>
    <recommendedName>
        <fullName evidence="4">HTH marR-type domain-containing protein</fullName>
    </recommendedName>
</protein>
<keyword evidence="1" id="KW-0812">Transmembrane</keyword>
<dbReference type="Gene3D" id="1.10.10.10">
    <property type="entry name" value="Winged helix-like DNA-binding domain superfamily/Winged helix DNA-binding domain"/>
    <property type="match status" value="1"/>
</dbReference>
<feature type="transmembrane region" description="Helical" evidence="1">
    <location>
        <begin position="98"/>
        <end position="115"/>
    </location>
</feature>
<dbReference type="KEGG" id="atx:GCD22_03392"/>
<keyword evidence="1" id="KW-0472">Membrane</keyword>
<organism evidence="2 3">
    <name type="scientific">Acidithiobacillus thiooxidans ATCC 19377</name>
    <dbReference type="NCBI Taxonomy" id="637390"/>
    <lineage>
        <taxon>Bacteria</taxon>
        <taxon>Pseudomonadati</taxon>
        <taxon>Pseudomonadota</taxon>
        <taxon>Acidithiobacillia</taxon>
        <taxon>Acidithiobacillales</taxon>
        <taxon>Acidithiobacillaceae</taxon>
        <taxon>Acidithiobacillus</taxon>
    </lineage>
</organism>
<evidence type="ECO:0000313" key="3">
    <source>
        <dbReference type="Proteomes" id="UP000363590"/>
    </source>
</evidence>
<dbReference type="Proteomes" id="UP000363590">
    <property type="component" value="Chromosome"/>
</dbReference>
<evidence type="ECO:0008006" key="4">
    <source>
        <dbReference type="Google" id="ProtNLM"/>
    </source>
</evidence>
<evidence type="ECO:0000313" key="2">
    <source>
        <dbReference type="EMBL" id="QFX97462.1"/>
    </source>
</evidence>
<dbReference type="EMBL" id="CP045571">
    <property type="protein sequence ID" value="QFX97462.1"/>
    <property type="molecule type" value="Genomic_DNA"/>
</dbReference>
<reference evidence="2 3" key="1">
    <citation type="submission" date="2019-10" db="EMBL/GenBank/DDBJ databases">
        <authorList>
            <person name="Wang R."/>
        </authorList>
    </citation>
    <scope>NUCLEOTIDE SEQUENCE [LARGE SCALE GENOMIC DNA]</scope>
    <source>
        <strain evidence="2 3">ATCC 19377</strain>
    </source>
</reference>
<dbReference type="SUPFAM" id="SSF46785">
    <property type="entry name" value="Winged helix' DNA-binding domain"/>
    <property type="match status" value="1"/>
</dbReference>
<keyword evidence="1" id="KW-1133">Transmembrane helix</keyword>